<organism evidence="2">
    <name type="scientific">marine metagenome</name>
    <dbReference type="NCBI Taxonomy" id="408172"/>
    <lineage>
        <taxon>unclassified sequences</taxon>
        <taxon>metagenomes</taxon>
        <taxon>ecological metagenomes</taxon>
    </lineage>
</organism>
<reference evidence="2" key="1">
    <citation type="submission" date="2018-05" db="EMBL/GenBank/DDBJ databases">
        <authorList>
            <person name="Lanie J.A."/>
            <person name="Ng W.-L."/>
            <person name="Kazmierczak K.M."/>
            <person name="Andrzejewski T.M."/>
            <person name="Davidsen T.M."/>
            <person name="Wayne K.J."/>
            <person name="Tettelin H."/>
            <person name="Glass J.I."/>
            <person name="Rusch D."/>
            <person name="Podicherti R."/>
            <person name="Tsui H.-C.T."/>
            <person name="Winkler M.E."/>
        </authorList>
    </citation>
    <scope>NUCLEOTIDE SEQUENCE</scope>
</reference>
<feature type="domain" description="DUF4326" evidence="1">
    <location>
        <begin position="3"/>
        <end position="35"/>
    </location>
</feature>
<dbReference type="Pfam" id="PF14216">
    <property type="entry name" value="DUF4326"/>
    <property type="match status" value="1"/>
</dbReference>
<name>A0A382TNX0_9ZZZZ</name>
<dbReference type="AlphaFoldDB" id="A0A382TNX0"/>
<accession>A0A382TNX0</accession>
<evidence type="ECO:0000313" key="2">
    <source>
        <dbReference type="EMBL" id="SVD23148.1"/>
    </source>
</evidence>
<gene>
    <name evidence="2" type="ORF">METZ01_LOCUS376002</name>
</gene>
<sequence length="44" mass="4986">MLKIHQLKGKDLACWCGEWEFGEPEIDCHGVVLMKMANAPEDLV</sequence>
<evidence type="ECO:0000259" key="1">
    <source>
        <dbReference type="Pfam" id="PF14216"/>
    </source>
</evidence>
<protein>
    <recommendedName>
        <fullName evidence="1">DUF4326 domain-containing protein</fullName>
    </recommendedName>
</protein>
<dbReference type="InterPro" id="IPR025475">
    <property type="entry name" value="DUF4326"/>
</dbReference>
<dbReference type="EMBL" id="UINC01137668">
    <property type="protein sequence ID" value="SVD23148.1"/>
    <property type="molecule type" value="Genomic_DNA"/>
</dbReference>
<proteinExistence type="predicted"/>